<keyword evidence="5" id="KW-1185">Reference proteome</keyword>
<proteinExistence type="predicted"/>
<sequence length="566" mass="57191">MRQRLPRVLALPAAAALLLLTAAPATAQTIPTTPIPDPANPGQPPMSAPIGPQPLGKAVGDAGAALGVLRLLPNAVPTSAILPGAGELLPKQSALEAGMGLSSAQANSEAYLSYEKSIAQSSPFGLSAAGNAPQTPGSLVQTALPDNPKPISGGLNAPKNPLFNLGLLNGQAHARWSPTLGPCVGTISDSSTSIANLALLPTIPNIPGADQLTQASDQLKAGLGGLPGPLANLGGLLSGTSASADGKGAVLSLPNTLSSRSVVRLVDIPGSKNKAVESTSTLQAANIELLKGTPLGLTIKVASQPTLRVTSTGDKKTSKVEYSAPVLQIVRGDKVLFTLDANNPTKDIPIGIPLPSLKQVPGFDQLKNVPVIGGLAEMLNGATKQLPGGEAGNGLTLDIGVLKLSIAGLNQKSSDMTSPFKGFQMGASARLLDLQILPTTALQKALPPDAAKKLPSSLAQVSLGEQIARAYAPTGGVECGTAQAPPAGNNGGAAPKGPVKNLAYTNAAYDTVPMFWSGTAMLLIGVVLVAAMPGRRRLAVVPVAKKSPGSPGFKPSPRPRSLDSED</sequence>
<gene>
    <name evidence="4" type="ORF">AORI_7562</name>
</gene>
<name>R4T3F7_9PSEU</name>
<evidence type="ECO:0000256" key="3">
    <source>
        <dbReference type="SAM" id="SignalP"/>
    </source>
</evidence>
<feature type="compositionally biased region" description="Low complexity" evidence="1">
    <location>
        <begin position="545"/>
        <end position="555"/>
    </location>
</feature>
<feature type="transmembrane region" description="Helical" evidence="2">
    <location>
        <begin position="514"/>
        <end position="532"/>
    </location>
</feature>
<dbReference type="RefSeq" id="WP_016337823.1">
    <property type="nucleotide sequence ID" value="NC_021252.1"/>
</dbReference>
<dbReference type="EMBL" id="CP003410">
    <property type="protein sequence ID" value="AGM10144.1"/>
    <property type="molecule type" value="Genomic_DNA"/>
</dbReference>
<keyword evidence="2" id="KW-0812">Transmembrane</keyword>
<feature type="region of interest" description="Disordered" evidence="1">
    <location>
        <begin position="543"/>
        <end position="566"/>
    </location>
</feature>
<dbReference type="HOGENOM" id="CLU_516665_0_0_11"/>
<evidence type="ECO:0000313" key="4">
    <source>
        <dbReference type="EMBL" id="AGM10144.1"/>
    </source>
</evidence>
<dbReference type="KEGG" id="aoi:AORI_7562"/>
<dbReference type="PATRIC" id="fig|1156913.3.peg.7711"/>
<evidence type="ECO:0000256" key="1">
    <source>
        <dbReference type="SAM" id="MobiDB-lite"/>
    </source>
</evidence>
<dbReference type="Proteomes" id="UP000013968">
    <property type="component" value="Chromosome"/>
</dbReference>
<protein>
    <submittedName>
        <fullName evidence="4">Uncharacterized protein</fullName>
    </submittedName>
</protein>
<organism evidence="4 5">
    <name type="scientific">Amycolatopsis keratiniphila</name>
    <dbReference type="NCBI Taxonomy" id="129921"/>
    <lineage>
        <taxon>Bacteria</taxon>
        <taxon>Bacillati</taxon>
        <taxon>Actinomycetota</taxon>
        <taxon>Actinomycetes</taxon>
        <taxon>Pseudonocardiales</taxon>
        <taxon>Pseudonocardiaceae</taxon>
        <taxon>Amycolatopsis</taxon>
        <taxon>Amycolatopsis japonica group</taxon>
    </lineage>
</organism>
<keyword evidence="3" id="KW-0732">Signal</keyword>
<keyword evidence="2" id="KW-1133">Transmembrane helix</keyword>
<feature type="region of interest" description="Disordered" evidence="1">
    <location>
        <begin position="29"/>
        <end position="55"/>
    </location>
</feature>
<reference evidence="4 5" key="1">
    <citation type="journal article" date="2013" name="BMC Genomics">
        <title>ContigScape: a Cytoscape plugin facilitating microbial genome gap closing.</title>
        <authorList>
            <person name="Tang B."/>
            <person name="Wang Q."/>
            <person name="Yang M."/>
            <person name="Xie F."/>
            <person name="Zhu Y."/>
            <person name="Zhuo Y."/>
            <person name="Wang S."/>
            <person name="Gao H."/>
            <person name="Ding X."/>
            <person name="Zhang L."/>
            <person name="Zhao G."/>
            <person name="Zheng H."/>
        </authorList>
    </citation>
    <scope>NUCLEOTIDE SEQUENCE [LARGE SCALE GENOMIC DNA]</scope>
    <source>
        <strain evidence="4 5">HCCB10007</strain>
    </source>
</reference>
<evidence type="ECO:0000313" key="5">
    <source>
        <dbReference type="Proteomes" id="UP000013968"/>
    </source>
</evidence>
<feature type="compositionally biased region" description="Pro residues" evidence="1">
    <location>
        <begin position="33"/>
        <end position="47"/>
    </location>
</feature>
<accession>R4T3F7</accession>
<evidence type="ECO:0000256" key="2">
    <source>
        <dbReference type="SAM" id="Phobius"/>
    </source>
</evidence>
<feature type="signal peptide" evidence="3">
    <location>
        <begin position="1"/>
        <end position="27"/>
    </location>
</feature>
<keyword evidence="2" id="KW-0472">Membrane</keyword>
<feature type="chain" id="PRO_5004371006" evidence="3">
    <location>
        <begin position="28"/>
        <end position="566"/>
    </location>
</feature>
<dbReference type="AlphaFoldDB" id="R4T3F7"/>